<dbReference type="EMBL" id="GIFC01013595">
    <property type="protein sequence ID" value="MXU95678.1"/>
    <property type="molecule type" value="Transcribed_RNA"/>
</dbReference>
<keyword evidence="2" id="KW-0732">Signal</keyword>
<evidence type="ECO:0000313" key="3">
    <source>
        <dbReference type="EMBL" id="MXU95678.1"/>
    </source>
</evidence>
<feature type="signal peptide" evidence="2">
    <location>
        <begin position="1"/>
        <end position="18"/>
    </location>
</feature>
<organism evidence="3">
    <name type="scientific">Ixodes ricinus</name>
    <name type="common">Common tick</name>
    <name type="synonym">Acarus ricinus</name>
    <dbReference type="NCBI Taxonomy" id="34613"/>
    <lineage>
        <taxon>Eukaryota</taxon>
        <taxon>Metazoa</taxon>
        <taxon>Ecdysozoa</taxon>
        <taxon>Arthropoda</taxon>
        <taxon>Chelicerata</taxon>
        <taxon>Arachnida</taxon>
        <taxon>Acari</taxon>
        <taxon>Parasitiformes</taxon>
        <taxon>Ixodida</taxon>
        <taxon>Ixodoidea</taxon>
        <taxon>Ixodidae</taxon>
        <taxon>Ixodinae</taxon>
        <taxon>Ixodes</taxon>
    </lineage>
</organism>
<evidence type="ECO:0000256" key="1">
    <source>
        <dbReference type="SAM" id="MobiDB-lite"/>
    </source>
</evidence>
<feature type="region of interest" description="Disordered" evidence="1">
    <location>
        <begin position="83"/>
        <end position="112"/>
    </location>
</feature>
<reference evidence="3" key="1">
    <citation type="submission" date="2019-12" db="EMBL/GenBank/DDBJ databases">
        <title>An insight into the sialome of adult female Ixodes ricinus ticks feeding for 6 days.</title>
        <authorList>
            <person name="Perner J."/>
            <person name="Ribeiro J.M.C."/>
        </authorList>
    </citation>
    <scope>NUCLEOTIDE SEQUENCE</scope>
    <source>
        <strain evidence="3">Semi-engorged</strain>
        <tissue evidence="3">Salivary glands</tissue>
    </source>
</reference>
<evidence type="ECO:0000256" key="2">
    <source>
        <dbReference type="SAM" id="SignalP"/>
    </source>
</evidence>
<dbReference type="AlphaFoldDB" id="A0A6B0V2X7"/>
<protein>
    <submittedName>
        <fullName evidence="3">Putative secreted protein</fullName>
    </submittedName>
</protein>
<name>A0A6B0V2X7_IXORI</name>
<proteinExistence type="predicted"/>
<feature type="chain" id="PRO_5025528487" evidence="2">
    <location>
        <begin position="19"/>
        <end position="192"/>
    </location>
</feature>
<sequence length="192" mass="21251">MLLQLVVVLLLLLQRRLQLLLRGGLLRGKLPVALRHRSKPQVQARGNFGETQAQRGRGIGEHGRGWDGPDLAHCYRRLWQRGKGQHLQPGRGPRGEGGAGHPSLPPLYTTSSSSSAARGVLRHVERAHVQEDRGCRFLTGTAKLPVREQHPPLYELLLRCSHRYLPLQGARGLLELVALLFPLPLPGLEEAA</sequence>
<accession>A0A6B0V2X7</accession>